<dbReference type="InParanoid" id="I1CT98"/>
<dbReference type="EMBL" id="CH476751">
    <property type="protein sequence ID" value="EIE91678.1"/>
    <property type="molecule type" value="Genomic_DNA"/>
</dbReference>
<protein>
    <submittedName>
        <fullName evidence="1">Uncharacterized protein</fullName>
    </submittedName>
</protein>
<name>I1CT98_RHIO9</name>
<proteinExistence type="predicted"/>
<dbReference type="VEuPathDB" id="FungiDB:RO3G_16389"/>
<keyword evidence="2" id="KW-1185">Reference proteome</keyword>
<evidence type="ECO:0000313" key="1">
    <source>
        <dbReference type="EMBL" id="EIE91678.1"/>
    </source>
</evidence>
<accession>I1CT98</accession>
<dbReference type="GeneID" id="93623354"/>
<evidence type="ECO:0000313" key="2">
    <source>
        <dbReference type="Proteomes" id="UP000009138"/>
    </source>
</evidence>
<reference evidence="1 2" key="1">
    <citation type="journal article" date="2009" name="PLoS Genet.">
        <title>Genomic analysis of the basal lineage fungus Rhizopus oryzae reveals a whole-genome duplication.</title>
        <authorList>
            <person name="Ma L.-J."/>
            <person name="Ibrahim A.S."/>
            <person name="Skory C."/>
            <person name="Grabherr M.G."/>
            <person name="Burger G."/>
            <person name="Butler M."/>
            <person name="Elias M."/>
            <person name="Idnurm A."/>
            <person name="Lang B.F."/>
            <person name="Sone T."/>
            <person name="Abe A."/>
            <person name="Calvo S.E."/>
            <person name="Corrochano L.M."/>
            <person name="Engels R."/>
            <person name="Fu J."/>
            <person name="Hansberg W."/>
            <person name="Kim J.-M."/>
            <person name="Kodira C.D."/>
            <person name="Koehrsen M.J."/>
            <person name="Liu B."/>
            <person name="Miranda-Saavedra D."/>
            <person name="O'Leary S."/>
            <person name="Ortiz-Castellanos L."/>
            <person name="Poulter R."/>
            <person name="Rodriguez-Romero J."/>
            <person name="Ruiz-Herrera J."/>
            <person name="Shen Y.-Q."/>
            <person name="Zeng Q."/>
            <person name="Galagan J."/>
            <person name="Birren B.W."/>
            <person name="Cuomo C.A."/>
            <person name="Wickes B.L."/>
        </authorList>
    </citation>
    <scope>NUCLEOTIDE SEQUENCE [LARGE SCALE GENOMIC DNA]</scope>
    <source>
        <strain evidence="2">RA 99-880 / ATCC MYA-4621 / FGSC 9543 / NRRL 43880</strain>
    </source>
</reference>
<gene>
    <name evidence="1" type="ORF">RO3G_16389</name>
</gene>
<sequence>MMVKGLILLQKGLAANSSSEAKIIHDNNKLLREDKDITDRYHIAYLNHIFD</sequence>
<organism evidence="1 2">
    <name type="scientific">Rhizopus delemar (strain RA 99-880 / ATCC MYA-4621 / FGSC 9543 / NRRL 43880)</name>
    <name type="common">Mucormycosis agent</name>
    <name type="synonym">Rhizopus arrhizus var. delemar</name>
    <dbReference type="NCBI Taxonomy" id="246409"/>
    <lineage>
        <taxon>Eukaryota</taxon>
        <taxon>Fungi</taxon>
        <taxon>Fungi incertae sedis</taxon>
        <taxon>Mucoromycota</taxon>
        <taxon>Mucoromycotina</taxon>
        <taxon>Mucoromycetes</taxon>
        <taxon>Mucorales</taxon>
        <taxon>Mucorineae</taxon>
        <taxon>Rhizopodaceae</taxon>
        <taxon>Rhizopus</taxon>
    </lineage>
</organism>
<dbReference type="Proteomes" id="UP000009138">
    <property type="component" value="Unassembled WGS sequence"/>
</dbReference>
<dbReference type="RefSeq" id="XP_067527074.1">
    <property type="nucleotide sequence ID" value="XM_067670973.1"/>
</dbReference>
<dbReference type="AlphaFoldDB" id="I1CT98"/>